<protein>
    <submittedName>
        <fullName evidence="1">Uncharacterized protein</fullName>
    </submittedName>
</protein>
<keyword evidence="2" id="KW-1185">Reference proteome</keyword>
<name>A0A4Q9M189_9MICR</name>
<dbReference type="EMBL" id="PITK01000067">
    <property type="protein sequence ID" value="TBU20460.1"/>
    <property type="molecule type" value="Genomic_DNA"/>
</dbReference>
<feature type="non-terminal residue" evidence="1">
    <location>
        <position position="1"/>
    </location>
</feature>
<dbReference type="AlphaFoldDB" id="A0A4Q9M189"/>
<sequence length="114" mass="13690">LKEIKVYRINFQNMSFSELFCASKEYKIERMEFSKINISEKDLIFIANLKKIEDILFRSCDIQGKAYHWIKFLFYNKGYIELKYMFEADNLAAETIKFIEEKFNTNILLQSRGS</sequence>
<comment type="caution">
    <text evidence="1">The sequence shown here is derived from an EMBL/GenBank/DDBJ whole genome shotgun (WGS) entry which is preliminary data.</text>
</comment>
<dbReference type="VEuPathDB" id="MicrosporidiaDB:CWI38_0067p0010"/>
<evidence type="ECO:0000313" key="1">
    <source>
        <dbReference type="EMBL" id="TBU20460.1"/>
    </source>
</evidence>
<accession>A0A4Q9M189</accession>
<organism evidence="1 2">
    <name type="scientific">Hamiltosporidium tvaerminnensis</name>
    <dbReference type="NCBI Taxonomy" id="1176355"/>
    <lineage>
        <taxon>Eukaryota</taxon>
        <taxon>Fungi</taxon>
        <taxon>Fungi incertae sedis</taxon>
        <taxon>Microsporidia</taxon>
        <taxon>Dubosqiidae</taxon>
        <taxon>Hamiltosporidium</taxon>
    </lineage>
</organism>
<gene>
    <name evidence="1" type="ORF">CWI38_0067p0010</name>
</gene>
<reference evidence="1 2" key="1">
    <citation type="submission" date="2017-12" db="EMBL/GenBank/DDBJ databases">
        <authorList>
            <person name="Pombert J.-F."/>
            <person name="Haag K.L."/>
            <person name="Ebert D."/>
        </authorList>
    </citation>
    <scope>NUCLEOTIDE SEQUENCE [LARGE SCALE GENOMIC DNA]</scope>
    <source>
        <strain evidence="1">IL-G-3</strain>
    </source>
</reference>
<evidence type="ECO:0000313" key="2">
    <source>
        <dbReference type="Proteomes" id="UP000292282"/>
    </source>
</evidence>
<proteinExistence type="predicted"/>
<dbReference type="Proteomes" id="UP000292282">
    <property type="component" value="Unassembled WGS sequence"/>
</dbReference>